<dbReference type="AlphaFoldDB" id="A0AAN8NR98"/>
<name>A0AAN8NR98_9PEZI</name>
<comment type="caution">
    <text evidence="1">The sequence shown here is derived from an EMBL/GenBank/DDBJ whole genome shotgun (WGS) entry which is preliminary data.</text>
</comment>
<evidence type="ECO:0000313" key="2">
    <source>
        <dbReference type="Proteomes" id="UP001313282"/>
    </source>
</evidence>
<organism evidence="1 2">
    <name type="scientific">Orbilia javanica</name>
    <dbReference type="NCBI Taxonomy" id="47235"/>
    <lineage>
        <taxon>Eukaryota</taxon>
        <taxon>Fungi</taxon>
        <taxon>Dikarya</taxon>
        <taxon>Ascomycota</taxon>
        <taxon>Pezizomycotina</taxon>
        <taxon>Orbiliomycetes</taxon>
        <taxon>Orbiliales</taxon>
        <taxon>Orbiliaceae</taxon>
        <taxon>Orbilia</taxon>
    </lineage>
</organism>
<dbReference type="SUPFAM" id="SSF81383">
    <property type="entry name" value="F-box domain"/>
    <property type="match status" value="1"/>
</dbReference>
<evidence type="ECO:0000313" key="1">
    <source>
        <dbReference type="EMBL" id="KAK6337132.1"/>
    </source>
</evidence>
<evidence type="ECO:0008006" key="3">
    <source>
        <dbReference type="Google" id="ProtNLM"/>
    </source>
</evidence>
<reference evidence="1 2" key="1">
    <citation type="submission" date="2019-10" db="EMBL/GenBank/DDBJ databases">
        <authorList>
            <person name="Palmer J.M."/>
        </authorList>
    </citation>
    <scope>NUCLEOTIDE SEQUENCE [LARGE SCALE GENOMIC DNA]</scope>
    <source>
        <strain evidence="1 2">TWF718</strain>
    </source>
</reference>
<accession>A0AAN8NR98</accession>
<protein>
    <recommendedName>
        <fullName evidence="3">F-box domain-containing protein</fullName>
    </recommendedName>
</protein>
<sequence>MPRQKTVWCETLGDYLVYDTAQEEADHEKDCPTCREAMRAWRKSEYQMVRDHYGFELRPEPPVEPEIPAWHGPIRVKRPVRTAIWWEQKGPPGFSDEFEEINLQGGTVISGEELLHRLLGEPDPAAVGIVRFLNVADLNSLKYTCRSFNRALTGDGVWAWILTKLTFGNEYNGDADAFNGIRRLTNRLPIWDTPSVQGILTRWDIADILVNVNLDATGVDASCIDLLLNQLNSVKRISVRYCIHFKLGEFLAVLENYASLGEEEAKRLQKVFIDYWGVSEIYTVVGTMVLDQALISEAAYVATKIRYIAQLIDSNVFLCYRNHYEEGLWSSDKAKFRQENGDDALFSTFYPSEIVSMRCGICNKFFERRWCLRCLKANTCTFCGEYHCLTCDPNSYSKSTSGE</sequence>
<dbReference type="InterPro" id="IPR036047">
    <property type="entry name" value="F-box-like_dom_sf"/>
</dbReference>
<dbReference type="EMBL" id="JAVHNR010000007">
    <property type="protein sequence ID" value="KAK6337132.1"/>
    <property type="molecule type" value="Genomic_DNA"/>
</dbReference>
<dbReference type="Proteomes" id="UP001313282">
    <property type="component" value="Unassembled WGS sequence"/>
</dbReference>
<gene>
    <name evidence="1" type="ORF">TWF718_009916</name>
</gene>
<proteinExistence type="predicted"/>
<keyword evidence="2" id="KW-1185">Reference proteome</keyword>